<reference evidence="1 2" key="1">
    <citation type="submission" date="2021-06" db="EMBL/GenBank/DDBJ databases">
        <title>Complete genome of Haloferula helveola possessing various polysaccharide degrading enzymes.</title>
        <authorList>
            <person name="Takami H."/>
            <person name="Huang C."/>
            <person name="Hamasaki K."/>
        </authorList>
    </citation>
    <scope>NUCLEOTIDE SEQUENCE [LARGE SCALE GENOMIC DNA]</scope>
    <source>
        <strain evidence="1 2">CN-1</strain>
    </source>
</reference>
<evidence type="ECO:0000313" key="1">
    <source>
        <dbReference type="EMBL" id="BCX47602.1"/>
    </source>
</evidence>
<dbReference type="Proteomes" id="UP001374893">
    <property type="component" value="Chromosome"/>
</dbReference>
<evidence type="ECO:0000313" key="2">
    <source>
        <dbReference type="Proteomes" id="UP001374893"/>
    </source>
</evidence>
<dbReference type="EMBL" id="AP024702">
    <property type="protein sequence ID" value="BCX47602.1"/>
    <property type="molecule type" value="Genomic_DNA"/>
</dbReference>
<proteinExistence type="predicted"/>
<sequence>MNLSFCRITRSLAWIAVLQGAHLSAQSSPYRGLWVGEATLGAVNEVSVPLDAQNIPRAPDPNVPTPTSDAAKLRLILHVDAAGQVSLLKHVAILARKAGVQESENDLALVTDERLYGQFPPQPARRISSVVFDFGDPKATGAVNEIAERAAAAAATAAQLNGATVESVTAAAQSAAQTVIAESNAAGAFNDFLEDHMTPDAVKAIALGGPTDTLEGEAEELRDSSFFGDDRGLRMLEEILNAVAALPPGATDEEKEEVALKTAASFVETDRAYDRFLASELFGDMIRDAAEAAAEAADGVTPVPISSFQSADSGAATGIVSPAHGLVDPDEIAIFGSAIGAYNGIHLITKIDDDTFSIDVPFVVGGTVDGYGPLNQVAPTTVETPDHGLSDGDRITLRDSSLSAFNGKHFVSVLDADHFTIDLPFDSDPATHGVWSIRSGEITGYAGTGDGSAGIAVTAPGHGLNNGEQIEILGSGEASYNGLKTITRIDDDTFSIPQAFGGNPAVKGTWDVPRPIASFAPPAVVPTLVSAPAHGLGHNDRIVISGSGNPAYNAEHDVTVVDADSFAIGIPFEAATGDPATKGSWQPAGGGSWRSVMPVRTAMESVAKVNQAKTEALTLKVPDYIEPGQKGRAQVAVDIVLEAILERAAMEGTSLAAQGTYAAAEAGWEALAADVPRYPTPTSVPSLDYADFIASDSFSDSIAVAAAAAAEAAVKESENVIATPESIELRALNAAIDAIVTTFSAASRALLTELPMTGTFGSGGSGLSASLLLPANHPTNPFRHRRHPDHARGFDVTREIDLSFFSEDDQPLSRAGYGVDRISGVYEEEIFGLHKPLGPDKDIGLKVRGSFQLQRISLIDTLNGR</sequence>
<protein>
    <submittedName>
        <fullName evidence="1">Laminin</fullName>
    </submittedName>
</protein>
<keyword evidence="2" id="KW-1185">Reference proteome</keyword>
<name>A0ABM7RD66_9BACT</name>
<dbReference type="InterPro" id="IPR023366">
    <property type="entry name" value="ATP_synth_asu-like_sf"/>
</dbReference>
<accession>A0ABM7RD66</accession>
<gene>
    <name evidence="1" type="ORF">HAHE_15100</name>
</gene>
<organism evidence="1 2">
    <name type="scientific">Haloferula helveola</name>
    <dbReference type="NCBI Taxonomy" id="490095"/>
    <lineage>
        <taxon>Bacteria</taxon>
        <taxon>Pseudomonadati</taxon>
        <taxon>Verrucomicrobiota</taxon>
        <taxon>Verrucomicrobiia</taxon>
        <taxon>Verrucomicrobiales</taxon>
        <taxon>Verrucomicrobiaceae</taxon>
        <taxon>Haloferula</taxon>
    </lineage>
</organism>
<dbReference type="Gene3D" id="2.40.30.20">
    <property type="match status" value="4"/>
</dbReference>
<dbReference type="RefSeq" id="WP_338689876.1">
    <property type="nucleotide sequence ID" value="NZ_AP024702.1"/>
</dbReference>